<proteinExistence type="inferred from homology"/>
<evidence type="ECO:0000313" key="11">
    <source>
        <dbReference type="Proteomes" id="UP000231648"/>
    </source>
</evidence>
<evidence type="ECO:0000256" key="4">
    <source>
        <dbReference type="ARBA" id="ARBA00022692"/>
    </source>
</evidence>
<comment type="subcellular location">
    <subcellularLocation>
        <location evidence="1">Cell membrane</location>
        <topology evidence="1">Multi-pass membrane protein</topology>
    </subcellularLocation>
</comment>
<feature type="transmembrane region" description="Helical" evidence="7">
    <location>
        <begin position="75"/>
        <end position="94"/>
    </location>
</feature>
<dbReference type="Gene3D" id="1.20.120.1220">
    <property type="match status" value="1"/>
</dbReference>
<dbReference type="Pfam" id="PF06750">
    <property type="entry name" value="A24_N_bact"/>
    <property type="match status" value="1"/>
</dbReference>
<gene>
    <name evidence="10" type="ORF">COU82_01715</name>
</gene>
<protein>
    <submittedName>
        <fullName evidence="10">Prepilin peptidase</fullName>
    </submittedName>
</protein>
<dbReference type="Pfam" id="PF01478">
    <property type="entry name" value="Peptidase_A24"/>
    <property type="match status" value="1"/>
</dbReference>
<feature type="domain" description="Prepilin type IV endopeptidase peptidase" evidence="8">
    <location>
        <begin position="108"/>
        <end position="218"/>
    </location>
</feature>
<feature type="transmembrane region" description="Helical" evidence="7">
    <location>
        <begin position="100"/>
        <end position="119"/>
    </location>
</feature>
<evidence type="ECO:0000256" key="2">
    <source>
        <dbReference type="ARBA" id="ARBA00005801"/>
    </source>
</evidence>
<dbReference type="GO" id="GO:0005886">
    <property type="term" value="C:plasma membrane"/>
    <property type="evidence" value="ECO:0007669"/>
    <property type="project" value="UniProtKB-SubCell"/>
</dbReference>
<reference evidence="11" key="1">
    <citation type="submission" date="2017-09" db="EMBL/GenBank/DDBJ databases">
        <title>Depth-based differentiation of microbial function through sediment-hosted aquifers and enrichment of novel symbionts in the deep terrestrial subsurface.</title>
        <authorList>
            <person name="Probst A.J."/>
            <person name="Ladd B."/>
            <person name="Jarett J.K."/>
            <person name="Geller-Mcgrath D.E."/>
            <person name="Sieber C.M.K."/>
            <person name="Emerson J.B."/>
            <person name="Anantharaman K."/>
            <person name="Thomas B.C."/>
            <person name="Malmstrom R."/>
            <person name="Stieglmeier M."/>
            <person name="Klingl A."/>
            <person name="Woyke T."/>
            <person name="Ryan C.M."/>
            <person name="Banfield J.F."/>
        </authorList>
    </citation>
    <scope>NUCLEOTIDE SEQUENCE [LARGE SCALE GENOMIC DNA]</scope>
</reference>
<feature type="transmembrane region" description="Helical" evidence="7">
    <location>
        <begin position="131"/>
        <end position="149"/>
    </location>
</feature>
<accession>A0A2M8KC53</accession>
<evidence type="ECO:0000256" key="1">
    <source>
        <dbReference type="ARBA" id="ARBA00004651"/>
    </source>
</evidence>
<evidence type="ECO:0000256" key="6">
    <source>
        <dbReference type="ARBA" id="ARBA00023136"/>
    </source>
</evidence>
<feature type="transmembrane region" description="Helical" evidence="7">
    <location>
        <begin position="155"/>
        <end position="177"/>
    </location>
</feature>
<keyword evidence="4 7" id="KW-0812">Transmembrane</keyword>
<evidence type="ECO:0000259" key="9">
    <source>
        <dbReference type="Pfam" id="PF06750"/>
    </source>
</evidence>
<evidence type="ECO:0000256" key="7">
    <source>
        <dbReference type="SAM" id="Phobius"/>
    </source>
</evidence>
<dbReference type="InterPro" id="IPR010627">
    <property type="entry name" value="Prepilin_pept_A24_N"/>
</dbReference>
<comment type="caution">
    <text evidence="10">The sequence shown here is derived from an EMBL/GenBank/DDBJ whole genome shotgun (WGS) entry which is preliminary data.</text>
</comment>
<keyword evidence="3" id="KW-1003">Cell membrane</keyword>
<sequence length="264" mass="30437">MWLIYTFFFIFGTVVGSFLNVVVLRLKKNESIFKKRSYCPNCKKKLTWSELIPIVSFLIQKGKCRKCRKKISLQYPLVEFFTGLIFLLVAIYYFDFNPYALINLFYLLIVSSFLIVIFVYDLKYYLVSDKVIYPAIFIAILYDIYLAFMSGQLSVLTLSFAAAFIIGGFFLLLVLISKEKWMGMGDVKIGILMGLFFGPFQFLTAIFLAFLLGAIVSIVLIALKKKTMKSEIPFGPFLTGASFITIFWGTYLMHWYFNVFTGIL</sequence>
<keyword evidence="6 7" id="KW-0472">Membrane</keyword>
<dbReference type="PANTHER" id="PTHR30487">
    <property type="entry name" value="TYPE 4 PREPILIN-LIKE PROTEINS LEADER PEPTIDE-PROCESSING ENZYME"/>
    <property type="match status" value="1"/>
</dbReference>
<comment type="similarity">
    <text evidence="2">Belongs to the peptidase A24 family.</text>
</comment>
<dbReference type="GO" id="GO:0004190">
    <property type="term" value="F:aspartic-type endopeptidase activity"/>
    <property type="evidence" value="ECO:0007669"/>
    <property type="project" value="InterPro"/>
</dbReference>
<dbReference type="InterPro" id="IPR000045">
    <property type="entry name" value="Prepilin_IV_endopep_pep"/>
</dbReference>
<evidence type="ECO:0000259" key="8">
    <source>
        <dbReference type="Pfam" id="PF01478"/>
    </source>
</evidence>
<dbReference type="EMBL" id="PFDX01000018">
    <property type="protein sequence ID" value="PJE57497.1"/>
    <property type="molecule type" value="Genomic_DNA"/>
</dbReference>
<dbReference type="PANTHER" id="PTHR30487:SF0">
    <property type="entry name" value="PREPILIN LEADER PEPTIDASE_N-METHYLTRANSFERASE-RELATED"/>
    <property type="match status" value="1"/>
</dbReference>
<name>A0A2M8KC53_9BACT</name>
<feature type="transmembrane region" description="Helical" evidence="7">
    <location>
        <begin position="189"/>
        <end position="222"/>
    </location>
</feature>
<feature type="domain" description="Prepilin peptidase A24 N-terminal" evidence="9">
    <location>
        <begin position="10"/>
        <end position="92"/>
    </location>
</feature>
<dbReference type="AlphaFoldDB" id="A0A2M8KC53"/>
<dbReference type="GO" id="GO:0006465">
    <property type="term" value="P:signal peptide processing"/>
    <property type="evidence" value="ECO:0007669"/>
    <property type="project" value="TreeGrafter"/>
</dbReference>
<organism evidence="10 11">
    <name type="scientific">Candidatus Portnoybacteria bacterium CG10_big_fil_rev_8_21_14_0_10_38_18</name>
    <dbReference type="NCBI Taxonomy" id="1974813"/>
    <lineage>
        <taxon>Bacteria</taxon>
        <taxon>Candidatus Portnoyibacteriota</taxon>
    </lineage>
</organism>
<dbReference type="Proteomes" id="UP000231648">
    <property type="component" value="Unassembled WGS sequence"/>
</dbReference>
<feature type="transmembrane region" description="Helical" evidence="7">
    <location>
        <begin position="6"/>
        <end position="26"/>
    </location>
</feature>
<dbReference type="InterPro" id="IPR050882">
    <property type="entry name" value="Prepilin_peptidase/N-MTase"/>
</dbReference>
<evidence type="ECO:0000256" key="3">
    <source>
        <dbReference type="ARBA" id="ARBA00022475"/>
    </source>
</evidence>
<evidence type="ECO:0000256" key="5">
    <source>
        <dbReference type="ARBA" id="ARBA00022989"/>
    </source>
</evidence>
<keyword evidence="5 7" id="KW-1133">Transmembrane helix</keyword>
<feature type="transmembrane region" description="Helical" evidence="7">
    <location>
        <begin position="234"/>
        <end position="257"/>
    </location>
</feature>
<evidence type="ECO:0000313" key="10">
    <source>
        <dbReference type="EMBL" id="PJE57497.1"/>
    </source>
</evidence>